<dbReference type="AlphaFoldDB" id="A0A421DPK3"/>
<dbReference type="GO" id="GO:0006269">
    <property type="term" value="P:DNA replication, synthesis of primer"/>
    <property type="evidence" value="ECO:0007669"/>
    <property type="project" value="TreeGrafter"/>
</dbReference>
<dbReference type="Proteomes" id="UP000285648">
    <property type="component" value="Unassembled WGS sequence"/>
</dbReference>
<comment type="caution">
    <text evidence="5">The sequence shown here is derived from an EMBL/GenBank/DDBJ whole genome shotgun (WGS) entry which is preliminary data.</text>
</comment>
<evidence type="ECO:0000313" key="6">
    <source>
        <dbReference type="Proteomes" id="UP000285648"/>
    </source>
</evidence>
<proteinExistence type="predicted"/>
<protein>
    <recommendedName>
        <fullName evidence="4">Zinc finger CHC2-type domain-containing protein</fullName>
    </recommendedName>
</protein>
<reference evidence="5 6" key="1">
    <citation type="submission" date="2016-09" db="EMBL/GenBank/DDBJ databases">
        <authorList>
            <person name="Doonan J."/>
            <person name="Pachebat J.A."/>
            <person name="Golyshin P.N."/>
            <person name="Denman S."/>
            <person name="Mcdonald J.E."/>
        </authorList>
    </citation>
    <scope>NUCLEOTIDE SEQUENCE [LARGE SCALE GENOMIC DNA]</scope>
    <source>
        <strain evidence="5 6">NCPPB 3934</strain>
    </source>
</reference>
<dbReference type="SUPFAM" id="SSF56731">
    <property type="entry name" value="DNA primase core"/>
    <property type="match status" value="1"/>
</dbReference>
<dbReference type="InterPro" id="IPR036977">
    <property type="entry name" value="DNA_primase_Znf_CHC2"/>
</dbReference>
<dbReference type="Gene3D" id="3.90.580.10">
    <property type="entry name" value="Zinc finger, CHC2-type domain"/>
    <property type="match status" value="1"/>
</dbReference>
<dbReference type="SUPFAM" id="SSF57783">
    <property type="entry name" value="Zinc beta-ribbon"/>
    <property type="match status" value="1"/>
</dbReference>
<dbReference type="GO" id="GO:0008270">
    <property type="term" value="F:zinc ion binding"/>
    <property type="evidence" value="ECO:0007669"/>
    <property type="project" value="UniProtKB-KW"/>
</dbReference>
<dbReference type="Gene3D" id="3.90.980.10">
    <property type="entry name" value="DNA primase, catalytic core, N-terminal domain"/>
    <property type="match status" value="1"/>
</dbReference>
<dbReference type="EMBL" id="MJLZ01000016">
    <property type="protein sequence ID" value="RLM24522.1"/>
    <property type="molecule type" value="Genomic_DNA"/>
</dbReference>
<feature type="domain" description="Zinc finger CHC2-type" evidence="4">
    <location>
        <begin position="37"/>
        <end position="91"/>
    </location>
</feature>
<dbReference type="InterPro" id="IPR037068">
    <property type="entry name" value="DNA_primase_core_N_sf"/>
</dbReference>
<keyword evidence="2" id="KW-0863">Zinc-finger</keyword>
<evidence type="ECO:0000256" key="1">
    <source>
        <dbReference type="ARBA" id="ARBA00022723"/>
    </source>
</evidence>
<evidence type="ECO:0000259" key="4">
    <source>
        <dbReference type="SMART" id="SM00400"/>
    </source>
</evidence>
<organism evidence="5 6">
    <name type="scientific">Brenneria alni</name>
    <dbReference type="NCBI Taxonomy" id="71656"/>
    <lineage>
        <taxon>Bacteria</taxon>
        <taxon>Pseudomonadati</taxon>
        <taxon>Pseudomonadota</taxon>
        <taxon>Gammaproteobacteria</taxon>
        <taxon>Enterobacterales</taxon>
        <taxon>Pectobacteriaceae</taxon>
        <taxon>Brenneria</taxon>
    </lineage>
</organism>
<dbReference type="Pfam" id="PF01807">
    <property type="entry name" value="Zn_ribbon_DnaG"/>
    <property type="match status" value="1"/>
</dbReference>
<evidence type="ECO:0000256" key="2">
    <source>
        <dbReference type="ARBA" id="ARBA00022771"/>
    </source>
</evidence>
<keyword evidence="1" id="KW-0479">Metal-binding</keyword>
<keyword evidence="6" id="KW-1185">Reference proteome</keyword>
<dbReference type="GO" id="GO:0005737">
    <property type="term" value="C:cytoplasm"/>
    <property type="evidence" value="ECO:0007669"/>
    <property type="project" value="TreeGrafter"/>
</dbReference>
<dbReference type="SMART" id="SM00400">
    <property type="entry name" value="ZnF_CHCC"/>
    <property type="match status" value="1"/>
</dbReference>
<accession>A0A421DPK3</accession>
<dbReference type="InterPro" id="IPR002694">
    <property type="entry name" value="Znf_CHC2"/>
</dbReference>
<dbReference type="OrthoDB" id="7465087at2"/>
<sequence length="257" mass="27970">MGRMTPAELARLKREVSLLTVAQGQGHVLKKQGDDSHVCLCPFHREKTPSCVITPSKNLYHCFGYGASGSVLDWLQQTEKLTYPQTLLRLRELAGNPSSLAAVPVSASPPVARTPLSDLDDDGQALLHQVIDFYHHNLLTNPEAQQWLVSRGLNHPELISHFRLGFAGHHGIGGSAGLLPSTSSSKEGKALRERLAGLGVLRATTRQDHFRGCVVMPVVGWSASANVAQRGRVLQLYGRRTTADYAVKKGSAKHLHP</sequence>
<dbReference type="GO" id="GO:0003677">
    <property type="term" value="F:DNA binding"/>
    <property type="evidence" value="ECO:0007669"/>
    <property type="project" value="InterPro"/>
</dbReference>
<evidence type="ECO:0000256" key="3">
    <source>
        <dbReference type="ARBA" id="ARBA00022833"/>
    </source>
</evidence>
<dbReference type="GO" id="GO:0003899">
    <property type="term" value="F:DNA-directed RNA polymerase activity"/>
    <property type="evidence" value="ECO:0007669"/>
    <property type="project" value="InterPro"/>
</dbReference>
<evidence type="ECO:0000313" key="5">
    <source>
        <dbReference type="EMBL" id="RLM24522.1"/>
    </source>
</evidence>
<gene>
    <name evidence="5" type="ORF">BIY29_08990</name>
</gene>
<name>A0A421DPK3_9GAMM</name>
<dbReference type="InterPro" id="IPR050219">
    <property type="entry name" value="DnaG_primase"/>
</dbReference>
<dbReference type="PANTHER" id="PTHR30313">
    <property type="entry name" value="DNA PRIMASE"/>
    <property type="match status" value="1"/>
</dbReference>
<dbReference type="PANTHER" id="PTHR30313:SF2">
    <property type="entry name" value="DNA PRIMASE"/>
    <property type="match status" value="1"/>
</dbReference>
<keyword evidence="3" id="KW-0862">Zinc</keyword>